<dbReference type="EMBL" id="AGNK02000824">
    <property type="status" value="NOT_ANNOTATED_CDS"/>
    <property type="molecule type" value="Genomic_DNA"/>
</dbReference>
<evidence type="ECO:0000313" key="2">
    <source>
        <dbReference type="Proteomes" id="UP000004995"/>
    </source>
</evidence>
<accession>K3ZYN0</accession>
<name>K3ZYN0_SETIT</name>
<dbReference type="Gramene" id="KQL23323">
    <property type="protein sequence ID" value="KQL23323"/>
    <property type="gene ID" value="SETIT_031712mg"/>
</dbReference>
<proteinExistence type="predicted"/>
<organism evidence="1 2">
    <name type="scientific">Setaria italica</name>
    <name type="common">Foxtail millet</name>
    <name type="synonym">Panicum italicum</name>
    <dbReference type="NCBI Taxonomy" id="4555"/>
    <lineage>
        <taxon>Eukaryota</taxon>
        <taxon>Viridiplantae</taxon>
        <taxon>Streptophyta</taxon>
        <taxon>Embryophyta</taxon>
        <taxon>Tracheophyta</taxon>
        <taxon>Spermatophyta</taxon>
        <taxon>Magnoliopsida</taxon>
        <taxon>Liliopsida</taxon>
        <taxon>Poales</taxon>
        <taxon>Poaceae</taxon>
        <taxon>PACMAD clade</taxon>
        <taxon>Panicoideae</taxon>
        <taxon>Panicodae</taxon>
        <taxon>Paniceae</taxon>
        <taxon>Cenchrinae</taxon>
        <taxon>Setaria</taxon>
    </lineage>
</organism>
<reference evidence="1" key="2">
    <citation type="submission" date="2018-08" db="UniProtKB">
        <authorList>
            <consortium name="EnsemblPlants"/>
        </authorList>
    </citation>
    <scope>IDENTIFICATION</scope>
    <source>
        <strain evidence="1">Yugu1</strain>
    </source>
</reference>
<evidence type="ECO:0000313" key="1">
    <source>
        <dbReference type="EnsemblPlants" id="KQL23323"/>
    </source>
</evidence>
<dbReference type="Proteomes" id="UP000004995">
    <property type="component" value="Unassembled WGS sequence"/>
</dbReference>
<reference evidence="2" key="1">
    <citation type="journal article" date="2012" name="Nat. Biotechnol.">
        <title>Reference genome sequence of the model plant Setaria.</title>
        <authorList>
            <person name="Bennetzen J.L."/>
            <person name="Schmutz J."/>
            <person name="Wang H."/>
            <person name="Percifield R."/>
            <person name="Hawkins J."/>
            <person name="Pontaroli A.C."/>
            <person name="Estep M."/>
            <person name="Feng L."/>
            <person name="Vaughn J.N."/>
            <person name="Grimwood J."/>
            <person name="Jenkins J."/>
            <person name="Barry K."/>
            <person name="Lindquist E."/>
            <person name="Hellsten U."/>
            <person name="Deshpande S."/>
            <person name="Wang X."/>
            <person name="Wu X."/>
            <person name="Mitros T."/>
            <person name="Triplett J."/>
            <person name="Yang X."/>
            <person name="Ye C.Y."/>
            <person name="Mauro-Herrera M."/>
            <person name="Wang L."/>
            <person name="Li P."/>
            <person name="Sharma M."/>
            <person name="Sharma R."/>
            <person name="Ronald P.C."/>
            <person name="Panaud O."/>
            <person name="Kellogg E.A."/>
            <person name="Brutnell T.P."/>
            <person name="Doust A.N."/>
            <person name="Tuskan G.A."/>
            <person name="Rokhsar D."/>
            <person name="Devos K.M."/>
        </authorList>
    </citation>
    <scope>NUCLEOTIDE SEQUENCE [LARGE SCALE GENOMIC DNA]</scope>
    <source>
        <strain evidence="2">cv. Yugu1</strain>
    </source>
</reference>
<protein>
    <submittedName>
        <fullName evidence="1">Uncharacterized protein</fullName>
    </submittedName>
</protein>
<dbReference type="InParanoid" id="K3ZYN0"/>
<dbReference type="EnsemblPlants" id="KQL23323">
    <property type="protein sequence ID" value="KQL23323"/>
    <property type="gene ID" value="SETIT_031712mg"/>
</dbReference>
<sequence length="80" mass="8883">MFALITTSTGCGKLPVRCCIDAGWPPGGVTSSCPGLRVSMEKKVNLYSIQKANFPRYEWRLSKESGSDPMIYQRSSNIYC</sequence>
<dbReference type="AlphaFoldDB" id="K3ZYN0"/>
<dbReference type="HOGENOM" id="CLU_2594326_0_0_1"/>
<keyword evidence="2" id="KW-1185">Reference proteome</keyword>